<evidence type="ECO:0000313" key="1">
    <source>
        <dbReference type="EMBL" id="KAJ6800446.1"/>
    </source>
</evidence>
<protein>
    <submittedName>
        <fullName evidence="1">Uncharacterized protein</fullName>
    </submittedName>
</protein>
<gene>
    <name evidence="1" type="ORF">M6B38_109785</name>
</gene>
<dbReference type="Proteomes" id="UP001140949">
    <property type="component" value="Unassembled WGS sequence"/>
</dbReference>
<dbReference type="EMBL" id="JANAVB010038693">
    <property type="protein sequence ID" value="KAJ6800446.1"/>
    <property type="molecule type" value="Genomic_DNA"/>
</dbReference>
<sequence>MKKNGTVCPFFQLSSSGHLSIGRRILRYEKKTWISLFFFLNLSM</sequence>
<reference evidence="1" key="2">
    <citation type="submission" date="2023-04" db="EMBL/GenBank/DDBJ databases">
        <authorList>
            <person name="Bruccoleri R.E."/>
            <person name="Oakeley E.J."/>
            <person name="Faust A.-M."/>
            <person name="Dessus-Babus S."/>
            <person name="Altorfer M."/>
            <person name="Burckhardt D."/>
            <person name="Oertli M."/>
            <person name="Naumann U."/>
            <person name="Petersen F."/>
            <person name="Wong J."/>
        </authorList>
    </citation>
    <scope>NUCLEOTIDE SEQUENCE</scope>
    <source>
        <strain evidence="1">GSM-AAB239-AS_SAM_17_03QT</strain>
        <tissue evidence="1">Leaf</tissue>
    </source>
</reference>
<comment type="caution">
    <text evidence="1">The sequence shown here is derived from an EMBL/GenBank/DDBJ whole genome shotgun (WGS) entry which is preliminary data.</text>
</comment>
<proteinExistence type="predicted"/>
<dbReference type="AlphaFoldDB" id="A0AAX6E8Q5"/>
<accession>A0AAX6E8Q5</accession>
<organism evidence="1 2">
    <name type="scientific">Iris pallida</name>
    <name type="common">Sweet iris</name>
    <dbReference type="NCBI Taxonomy" id="29817"/>
    <lineage>
        <taxon>Eukaryota</taxon>
        <taxon>Viridiplantae</taxon>
        <taxon>Streptophyta</taxon>
        <taxon>Embryophyta</taxon>
        <taxon>Tracheophyta</taxon>
        <taxon>Spermatophyta</taxon>
        <taxon>Magnoliopsida</taxon>
        <taxon>Liliopsida</taxon>
        <taxon>Asparagales</taxon>
        <taxon>Iridaceae</taxon>
        <taxon>Iridoideae</taxon>
        <taxon>Irideae</taxon>
        <taxon>Iris</taxon>
    </lineage>
</organism>
<reference evidence="1" key="1">
    <citation type="journal article" date="2023" name="GigaByte">
        <title>Genome assembly of the bearded iris, Iris pallida Lam.</title>
        <authorList>
            <person name="Bruccoleri R.E."/>
            <person name="Oakeley E.J."/>
            <person name="Faust A.M.E."/>
            <person name="Altorfer M."/>
            <person name="Dessus-Babus S."/>
            <person name="Burckhardt D."/>
            <person name="Oertli M."/>
            <person name="Naumann U."/>
            <person name="Petersen F."/>
            <person name="Wong J."/>
        </authorList>
    </citation>
    <scope>NUCLEOTIDE SEQUENCE</scope>
    <source>
        <strain evidence="1">GSM-AAB239-AS_SAM_17_03QT</strain>
    </source>
</reference>
<name>A0AAX6E8Q5_IRIPA</name>
<keyword evidence="2" id="KW-1185">Reference proteome</keyword>
<evidence type="ECO:0000313" key="2">
    <source>
        <dbReference type="Proteomes" id="UP001140949"/>
    </source>
</evidence>